<keyword evidence="3" id="KW-1185">Reference proteome</keyword>
<feature type="compositionally biased region" description="Polar residues" evidence="1">
    <location>
        <begin position="2865"/>
        <end position="2879"/>
    </location>
</feature>
<feature type="compositionally biased region" description="Basic and acidic residues" evidence="1">
    <location>
        <begin position="1459"/>
        <end position="1475"/>
    </location>
</feature>
<dbReference type="NCBIfam" id="NF012204">
    <property type="entry name" value="adhes_FxxPxG"/>
    <property type="match status" value="1"/>
</dbReference>
<comment type="caution">
    <text evidence="2">The sequence shown here is derived from an EMBL/GenBank/DDBJ whole genome shotgun (WGS) entry which is preliminary data.</text>
</comment>
<evidence type="ECO:0000256" key="1">
    <source>
        <dbReference type="SAM" id="MobiDB-lite"/>
    </source>
</evidence>
<sequence>MKPIARPSRPFLQQRSQRLWRRRGRTGHSPRALVRLLALTPLGGAVAALTGLPAISAWAQTQANVIKPDGRTQTALQVSGTRTDISTATLRGSNAFNSFRRFEVGQGQTVNVLVPVQAQRVINLVTEAPVRVDGVLNGLKDGSLNGKLVFADPYGLVLGKEGVINVNSLHIVAPSKAHMDAMLGAQGQIGEAAVEQLLQGRAPRSAEGRVRIDGRINALERVRIEAGGIEVAGTIRAGADAAHDAAFRSAVNANGLSSAVGMVERGGVIELVGDEKLLVSGSVVAAQHKAPSLESGSSPAGAGLGGQVRLQGGDIELQAGSLIDVSGVSGGGSAVIGDMRSQVLPSAAPATEAPRAAAPAEPPAPLTQRLVLSPGAQVLADATQDGDGGSIRFLSDDSTDFGGLARSRGGALRGNGGFVEVSGRRRLQLYGLVDTKAPKGRTGTLLIDSDTLHIINGASGDSSCLDLGTSGDCSVTTGTVQTLAASNNVLLQAETAITLGGSDGAAATLDLSSAYTDSTDVITLVSKDITFNANSRLLTGGGAVKLIGLGSLSAGDLGTGEFSYQSSISWGPLSIGAKVEGGTVHLNSGAVIITRGVAAAADAESAALLRNGGAVTLRGQRVQLDAGSKILAQSTGSDGHLGGAVELTSYALQQWNLGKATAESQVVLAGTVKAETITANAVARAEATPDGAWGFALQGGLMAIGAYAGMNAAYHEAEANAHLDVQGTARLDASSTLSLHAASLNKAAGSVYLFTQAEDGTDLFSAAVAYVKTGGIADLLVSSGAQLKSGGKLSVVAHNDATAKSSVKVLSTNSKGGAAVGVVETDVSAYAQIAAGADIQVGSLELLSLQTGNVRNIAKSTEAQRKATEQDPNPPQASVGVSVAVSNIKAHSTALLDASLAQVGDVTVVADTALWQNYIAARNDVGGDPSLVGKVSLAVASKILPFSSGQQVLGDWLAAKSDTLAGLSKGAPTFKLGAVVTVNETDLGSQAHIGANAIIVSSGKVAVLAQTEDRSIHNIAESRARTKDSISNGPALSLAVAVGLYDHAAEATVGEGAQITTTQFGLQSQIYQPLDVTWLASFGSGGIAKPSELFAHFTPPNLGMPQLVFTSWATALTEQEIDPKSTDPNKAVAAAGAVNWTAFGNRSTAWVGSGAHITSTGADTPWSIAWTTPTAPLLDGDTSIGGEPVGSLGNILRETQEAVDKVAGLAKNAVGEITDWLDGAPVVLGITLKQAASFGKAVDVQARNESSFLTLTGQPSAFGFGGVKLGVQGGPFAAGAAFNYAGSEHRTVAGIDDGAVVTASLGTVGVEALSIDRIIAVAPTAGRGTGSVVNLIAAYAELDNLTAAVVSNKAQVAAKALDVVATEDVSVWSASGAAAFGGNANAVGVAVAVNELDGRTLAAIADPGTLEWGAVRPEGFSGRSATGSITTDALRVLAATQGTSGAVSASAASVESEDPDSKPDEQVKEAPKSGLSKKWEALKTKTSELRAKAVAKLQTSDTGKIAKARNFLADKIKEKAAAADPVKPTPPKLSIAAAGSAAVNLGKLDSRALVQGASLKDGAGSLNTVTVRASNETHQYAVSGSIALLKLNAPETQTGYGVSGAVTVDIEDNDSSARIVDSSISDAGTVLVESLSAGQRISAGLGIAGSSGKKPSYMLDVSYSMTESDNDTLAAIEGGTITGSAARKSVVEVLAYDRTETGVGAGALTVQKNKGGAVGVAIGVALVRNSTDASIAGTTATQAGRVDVRAFDPVVLGIGAASLGYSKEAKSFTLEGSVSYGEVENNSRAFIGNRGASPASINSDAQITVQATDLVPAAFKTRFEAVLAADGTPPADSEYDFGASLRAGDQEAFGGQAIGQGQPGALVIGVAGGIAVGSGEAAGASASVSRVANVHEALVEGATLTGAGVAVDATDASLIVNVGLGVGGTSSKIAFAGSVAVTINDNRATARIGETGKTTSVTTTGASGTDGLGITSATSDRAFAVAGALAISTSGTAGGLAGVVSTGSNVAEALARNATLSVGGSAGAARVESTTASQHIGVAAAGGFGDKAAINGSFVVHDVSDRTTASVTDSGVSAGHVQVRAGDSDSLAAQVYSGAGSIGFSGKVAGGAAVTVNTVALEREASIERSAVTVTGTAADALLVRADTGVRIIGVTVAGGGATTASINGAASANTVTNTTKAQIEGSGVNAAGAGVQILARDVSDVDFGTAAISVAGKVGLGAAIAVNRIDNDVSAQLQGSDAQGARHALGAEFSATDLRVDASSDARLVNAAYGIAAGGQVGGAGSISVNIVDTDVTAHIGRGASARLEGSAAVQATSEDDIKSFAGALGIGNGAGVGLSTTVNLVRGSTQASIGADDETQVKLDAKGNGAGLLVHSGVLTQPLPGVAAAGTNPSSFDGLAAMSDYDATRKKMVEGTKTIHGVAVNAASIRHVLAFDTAIGGAGEGVGIGANAGAHVISSATTAEVVGAELNQRESTGLAAAQALDVQASSHHVMSTFALGAGVGATAGGSAALGGDVFVTRTKANIRDAKVKAQQDVTVHAGNESAQSSILIGFAAGSGALTGTAGVVVFDAEVQAALLGGESRSGRDTIVDADNAAVVNVISGAGALSAGGGAAGAVTVVVSDTLTEALVGRAGAAQGSTRVSTGGDLTVQADSSGAVNTFTVAISGSGGAAGAAIGAVAVVTNQTRSAVSGADLEVGVAPNWVYVAPGGGGSSEIGDGPSDGPSTSTGPAIGALNVHASDHGVIAQESGAAGIGFGAGGVGGTVSVLVTRANVAASVDASEVDAGTISLLSLNQQQHQAATVGVGVGGGLGAGFAVSLTMLGTGSPEDSDAFGSGSNAKGSQLMDAAIRLTQGNRLGETADTISTTERSSLQAQGQRDIGGTLRDAGSNSAASTVSASTLRAGGNVTVQADQESSLKNLAGAAGVSLGVGAGGSVGVSYVFNATAADVTASTITAGGAVSLSAESRDVSGKQALDLTTIAGGVGFAGLGASVGVAHLSNTVSAQADGTITGASVAIAASDSTSASVSNVAAAAGGGALGIAVSTLDRGGSVNAWVNRAGGSGSWVNARTLDISAQASGSNTVISRAVAAGLAVSGNGAAGTVDDTMQVRAGIGDNSRISVSGDPEDASHGSNVLAQRAVNLSSEAWGVGVSGGVQLGGSVALVTLGGDTTASVGPSVQFDAAGALSVAAEENAANALAAKATASGGGWTAALNASVATVSNTAVVQASIGDATLLPDGDVTLVARHAAAQHSEASGVPVGGLLALGGNVADTTTTAGTQATLGNVKTSGQRLGDLSVAAIGSDSSTAKATAGGGGLISGQAAVANVKDSSTTLADLKAWGATAKADAAGYTLHAGKLSVDAEHHGSVRTDADTVNASVVGGSGAFALSQVNNSVTARLGNDLQASALGLSINSLNQSQELDGGDNAAGAGGGLANGSAVQAGTRFTTQSTVSVGERVGLTVFGDPTSDHAGTLALAAHTDLSARTKGSLNTGGLVDVPFADVQAVSDAHNTVSVGRDAVLRSVGDVVLGTTALNQMNADSLVKTYGAVSVAGGTSNASAGQTDSISLGSNALLQAYGNVSLATGRDALGGLNLVQAQAMTDVYNYTALPITTTNSAEASSTITAAVDLAGGSRIEAGRSVYLRTFRGDQGSSAHGEGHNPYLELFSLSTDDSHAHAPVFAGSVAVNGQVTAGYYRLRDLRIDASGQLTQTVDQPALALPVQSFTMDATGGYHDATGQLVDPALALKPKDYIARIDGFNPSRYYDSGAKEKLGNVPDQAMGAYALPDLFVAGGNVEVSAPSVSGSGSLRAQGGPLIRVANASNRYLLANRMAIPDADSGGAVTFLGGAVKPAGLSTQEVDKGRAPAIDLHNSYNTAFGGPASDIVFQSGASGTPTVRNPRGSFTLVNDFGNAWGAAPDALTVDIQVPQGTFVLESTGYAKIGGTPQNEWASWDALVRPSDAFNFIDTVAYALYIRWGIGSSTDAVTYSRQLQGIVENKGSGSGYLFRKNLGNQQFKSGGNWYDGHYLFDTLQVKTLEGTRPKAINGVTSPGLLANRVDISARYLDLNAPILAGTAREVDVTINNTKLYRKDGRFWAGPQYSFFECVLDPSCRARNALRAQENGLYEVPAASLTYGASSPRLTVTFDPSTRRVSTASIGGSSQDAVKLTGIMLNSNATGSSKIELSTGAMKLNLQNNSGLEIDLPRIETSSNSQGVIQITDNGQLASVYSPKLKRNVVAPLTTWYVSTDGQHVDMYQDRLASDYVGLTPVQGTSTENGASTTSYLPRQGYRYDWTRQATATRRIVPGQYWDYFYATDWEFLDEQGKATHLSTPSWSVVSSGVSLNPALKDINYSYRFDASAGFDYWNVTYSNNGPANRLFGLATSATLIQRSSVRADHPVAIGFKGFGTGGITIGSNASAHVGKTISNAGGDTSISVTEAGKLVGHDGGLITARNLTLSAAGDLGGDGSSQALNIRLNGGVLNAEAGGNLALDASSALSLGSVSAGSSASAGRLSVRADGDITAASAASVVKAFQVELESRTGRIGGAGADQALNVTVSSIGDQVSKRGIIKAQALGDVKLDLTGGDIRVDKIVATDGNVWINTLGSLFDFHEGEGLSGRANEDLLALWQGQLHLAGDRGAAAADTLTHTIAPLDQQVSRDYRDYWSLRALGTLGSGGRSITLSSAGLSTLRAQTAARLGIAQPSDAQVNAWANELLARYTGTFDSLLGANSWQSRPEFQAQAANYRFSADRYNEYWQLRNATSGGVLTSAGKDAVRAMAATVLGAAPNDAQLQAYVNSRFSALAGDFASGLGASWATQAAFQSYDPVYQFAGDAALLQRYATGSYWGQDRLENSIRLTALNTGSGGGTGEIEHLNISGKTVTLTSSGATATLGRDNGFRTLPRGQALSPEDRDALSLAVAPGDVQTLADADGNIIGLKVRDNRPFFLRAGQQLDASFNGQLFVQAEGELKLGRVLSTGGLRLLSQDGLSVAGAAAGPQLEGTILVLDGGRGSIGSAAQPLVIKSDELSLVRADGDIHIVQPLGNLVLDLMGAGQTVDLRAETGSIRQKETGLLSLSGHDLNLWAAGDIGGPDGRNLELRTTGGALTLHGQVAWIGASGEALRLGTSALASDLLLSAPETTDLIVQGKVTAGGKATLLMGGDFITRDQASLQTQGDVSLLAGGADMAAGSSLRSEAGALGLNLSGGDARVANLFGQTGVAIEAPLGRIAAAGAANRIQVGAPAGLLALNVQNSAGAGVGTNALPLQLDAARVAVRSRSGGLFFKLLQPDVVLEQLGLDSGDLFLGTEGSLRLQGGFSSAGNIRFQVKGAFEAAGSLFARGAGHLLQVDAGQITVAGLARSDGDLALASREGDMRLSDVQALGSIALRSARSLQLSSLTAGGDADAQAATSLQGGSFDAAGSLALGAGAALDAGGLGAGNALSVSASGAATLGALKAGTSLSASAALLTTDALQAGGDVSLLADGLLTARTAAVGGKLDARAAEIRLNGATVGRAATLQSGAALAIGRLDVGDGLNITAGAAAIGPLQVGGDLRMDAAVFDGQSLDVVGNSSVTITGEFRAAALRQQGDALLRAASLSGAGVTIGGTASVSSTEGGIKFDRLSIGGNAALQAKTSVLLGALDVGGSLKLDAERAELASVAAAGAAHLRLAKDLAVAGQLVFGADLDLRADSLAADGLQVAGATAVEVQKALSVGAVSLVGSADIKAGELQLKTLTAGADLKLDLRSAGLQADSLQVAGDTRLQARSDIDVRQLLSGGRLELQARDLRVQDMQAGGDAQLQLAGDWQLTQRGRFDADLKTEAAGMTLTGPVQVGGAAALRTGRLLAGQLRVGGATSIVAEADVELDSLQSGAQLDVQARHFRANDVQAGGDAKLALSGDWLLGEGGHFGAGLSATAARIDWAGPVQVLAAADLRARAGLSLTTLDVGAAARVEAGELSGKRISSGGASSWLIDAGGIALEQLEVGGAASLDTKGSMQIPQLDVAGPLRLQAGDLVSSMLHAAGDAALQLSGKLEITELGRFDGDLKAQASVMSFGALKVGGSLTLSTPPTPAVAGLGAASAQALAAAELPAGAVHMAGLEVGESAEIKLTGAFELQGSGMVGGDLLLVADALTLRDLTVGRALDLQSAHDLSASSITSGAGTSLRAPDAVKVGSLDVARELRLQAGSLTLGTLNTALDARLQMSRDATLGELRSGGQVEVDAAGDLRLDVLVGQGDASLKGAQLRLGEISSQGRLDLLATQDLQGQTLNAGVHARLRATGAIRIGSLSAPTVELEAGREMRLDVLRADTAELSTATQIALREGRIDDSIKLHADQISGGLVSTAGDGLLTELGGVDERPATRIELAVDTPLRWQVPLLNAVEARLTTTGEWTRFDLARITGAMRLGTPGGAIEMNNRSLQPSATADVQLYEPDRTFMLERDGKRLSTTAFLLAQRPDQIITSPRIWSQVNGLPSQTPLQPASLSLAGLRAGPLAAMFPQLRRTEDGGWDFEALLRENPSAAQQTVAVGELEF</sequence>
<proteinExistence type="predicted"/>
<evidence type="ECO:0000313" key="3">
    <source>
        <dbReference type="Proteomes" id="UP000295361"/>
    </source>
</evidence>
<dbReference type="InterPro" id="IPR011050">
    <property type="entry name" value="Pectin_lyase_fold/virulence"/>
</dbReference>
<dbReference type="EMBL" id="SNXS01000001">
    <property type="protein sequence ID" value="TDP74757.1"/>
    <property type="molecule type" value="Genomic_DNA"/>
</dbReference>
<dbReference type="InParanoid" id="A0A4R6QTN6"/>
<accession>A0A4R6QTN6</accession>
<reference evidence="2 3" key="1">
    <citation type="submission" date="2019-03" db="EMBL/GenBank/DDBJ databases">
        <title>Genomic Encyclopedia of Type Strains, Phase IV (KMG-IV): sequencing the most valuable type-strain genomes for metagenomic binning, comparative biology and taxonomic classification.</title>
        <authorList>
            <person name="Goeker M."/>
        </authorList>
    </citation>
    <scope>NUCLEOTIDE SEQUENCE [LARGE SCALE GENOMIC DNA]</scope>
    <source>
        <strain evidence="2 3">DSM 16998</strain>
    </source>
</reference>
<dbReference type="SUPFAM" id="SSF51126">
    <property type="entry name" value="Pectin lyase-like"/>
    <property type="match status" value="1"/>
</dbReference>
<feature type="region of interest" description="Disordered" evidence="1">
    <location>
        <begin position="1447"/>
        <end position="1475"/>
    </location>
</feature>
<feature type="compositionally biased region" description="Low complexity" evidence="1">
    <location>
        <begin position="2718"/>
        <end position="2728"/>
    </location>
</feature>
<protein>
    <submittedName>
        <fullName evidence="2">Hemagglutinin-like protein</fullName>
    </submittedName>
</protein>
<feature type="region of interest" description="Disordered" evidence="1">
    <location>
        <begin position="2714"/>
        <end position="2734"/>
    </location>
</feature>
<evidence type="ECO:0000313" key="2">
    <source>
        <dbReference type="EMBL" id="TDP74757.1"/>
    </source>
</evidence>
<gene>
    <name evidence="2" type="ORF">DES47_101823</name>
</gene>
<feature type="region of interest" description="Disordered" evidence="1">
    <location>
        <begin position="1"/>
        <end position="25"/>
    </location>
</feature>
<feature type="region of interest" description="Disordered" evidence="1">
    <location>
        <begin position="2865"/>
        <end position="2894"/>
    </location>
</feature>
<organism evidence="2 3">
    <name type="scientific">Roseateles toxinivorans</name>
    <dbReference type="NCBI Taxonomy" id="270368"/>
    <lineage>
        <taxon>Bacteria</taxon>
        <taxon>Pseudomonadati</taxon>
        <taxon>Pseudomonadota</taxon>
        <taxon>Betaproteobacteria</taxon>
        <taxon>Burkholderiales</taxon>
        <taxon>Sphaerotilaceae</taxon>
        <taxon>Roseateles</taxon>
    </lineage>
</organism>
<dbReference type="Proteomes" id="UP000295361">
    <property type="component" value="Unassembled WGS sequence"/>
</dbReference>
<dbReference type="Gene3D" id="2.160.20.10">
    <property type="entry name" value="Single-stranded right-handed beta-helix, Pectin lyase-like"/>
    <property type="match status" value="1"/>
</dbReference>
<dbReference type="OrthoDB" id="218680at2"/>
<dbReference type="InterPro" id="IPR012334">
    <property type="entry name" value="Pectin_lyas_fold"/>
</dbReference>
<name>A0A4R6QTN6_9BURK</name>
<dbReference type="RefSeq" id="WP_133699363.1">
    <property type="nucleotide sequence ID" value="NZ_SNXS01000001.1"/>
</dbReference>